<dbReference type="InterPro" id="IPR009003">
    <property type="entry name" value="Peptidase_S1_PA"/>
</dbReference>
<evidence type="ECO:0000313" key="2">
    <source>
        <dbReference type="EMBL" id="OHU95113.1"/>
    </source>
</evidence>
<dbReference type="InterPro" id="IPR039245">
    <property type="entry name" value="TYSND1/DEG15"/>
</dbReference>
<gene>
    <name evidence="2" type="ORF">BIW53_13770</name>
</gene>
<dbReference type="PANTHER" id="PTHR21004:SF0">
    <property type="entry name" value="PEROXISOMAL LEADER PEPTIDE-PROCESSING PROTEASE"/>
    <property type="match status" value="1"/>
</dbReference>
<protein>
    <recommendedName>
        <fullName evidence="4">Serine protease</fullName>
    </recommendedName>
</protein>
<dbReference type="SUPFAM" id="SSF50494">
    <property type="entry name" value="Trypsin-like serine proteases"/>
    <property type="match status" value="1"/>
</dbReference>
<reference evidence="2 3" key="1">
    <citation type="submission" date="2016-10" db="EMBL/GenBank/DDBJ databases">
        <title>Pseudoalteromonas amylolytica sp. nov., isolated from the surface seawater.</title>
        <authorList>
            <person name="Wu Y.-H."/>
            <person name="Cheng H."/>
            <person name="Jin X.-B."/>
            <person name="Wang C.-S."/>
            <person name="Xu X.-W."/>
        </authorList>
    </citation>
    <scope>NUCLEOTIDE SEQUENCE [LARGE SCALE GENOMIC DNA]</scope>
    <source>
        <strain evidence="2 3">JCM 12483</strain>
    </source>
</reference>
<dbReference type="AlphaFoldDB" id="A0A1S1N6X5"/>
<dbReference type="GO" id="GO:0031998">
    <property type="term" value="P:regulation of fatty acid beta-oxidation"/>
    <property type="evidence" value="ECO:0007669"/>
    <property type="project" value="TreeGrafter"/>
</dbReference>
<keyword evidence="1" id="KW-0732">Signal</keyword>
<dbReference type="Proteomes" id="UP000180253">
    <property type="component" value="Unassembled WGS sequence"/>
</dbReference>
<dbReference type="PROSITE" id="PS51257">
    <property type="entry name" value="PROKAR_LIPOPROTEIN"/>
    <property type="match status" value="1"/>
</dbReference>
<evidence type="ECO:0008006" key="4">
    <source>
        <dbReference type="Google" id="ProtNLM"/>
    </source>
</evidence>
<accession>A0A1S1N6X5</accession>
<dbReference type="STRING" id="327939.BIW53_13770"/>
<organism evidence="2 3">
    <name type="scientific">Pseudoalteromonas byunsanensis</name>
    <dbReference type="NCBI Taxonomy" id="327939"/>
    <lineage>
        <taxon>Bacteria</taxon>
        <taxon>Pseudomonadati</taxon>
        <taxon>Pseudomonadota</taxon>
        <taxon>Gammaproteobacteria</taxon>
        <taxon>Alteromonadales</taxon>
        <taxon>Pseudoalteromonadaceae</taxon>
        <taxon>Pseudoalteromonas</taxon>
    </lineage>
</organism>
<keyword evidence="3" id="KW-1185">Reference proteome</keyword>
<dbReference type="EMBL" id="MNAN01000032">
    <property type="protein sequence ID" value="OHU95113.1"/>
    <property type="molecule type" value="Genomic_DNA"/>
</dbReference>
<feature type="signal peptide" evidence="1">
    <location>
        <begin position="1"/>
        <end position="18"/>
    </location>
</feature>
<sequence length="399" mass="43694">MKMLRLLMLIAICSSLLAGCNSTTRVKPNTVSNKKYKVNKDIVLPLQTKVAVYVPNSKLKSEFFAVGRIHKPGKALTEATHSIFNNYFNEFSWFESKQDAQYVFKLDPTWDLEAGDLKITLNYEVFTSDGNSLFKDEVVETSGYNYLNSDAGFYNSSYKAMLAVLSRFVNKHASQVSNIPLVSLAGFDLDKLINEKPISTGTGFYINQDGDLLTAAHVLRSCLVTKVKVGDEYKAVQADASSTLLDLAVIKSGKESSSYLQLPSENSLELGEKLTSVSYPLEGLLESSPNMTFGNITSVKGLSGSKSTYQFSAPVQPGSSGGPLVSDNNELLGVTTSSLNTKSLIEQGVIPQNVNFATTPEMIKKFLNKHNIPFKQGKRNDIVSTKLTLESTTSIACYQ</sequence>
<dbReference type="PANTHER" id="PTHR21004">
    <property type="entry name" value="SERINE PROTEASE-RELATED"/>
    <property type="match status" value="1"/>
</dbReference>
<evidence type="ECO:0000313" key="3">
    <source>
        <dbReference type="Proteomes" id="UP000180253"/>
    </source>
</evidence>
<dbReference type="Gene3D" id="2.40.10.120">
    <property type="match status" value="1"/>
</dbReference>
<comment type="caution">
    <text evidence="2">The sequence shown here is derived from an EMBL/GenBank/DDBJ whole genome shotgun (WGS) entry which is preliminary data.</text>
</comment>
<dbReference type="Pfam" id="PF13365">
    <property type="entry name" value="Trypsin_2"/>
    <property type="match status" value="1"/>
</dbReference>
<evidence type="ECO:0000256" key="1">
    <source>
        <dbReference type="SAM" id="SignalP"/>
    </source>
</evidence>
<proteinExistence type="predicted"/>
<dbReference type="GO" id="GO:0016485">
    <property type="term" value="P:protein processing"/>
    <property type="evidence" value="ECO:0007669"/>
    <property type="project" value="InterPro"/>
</dbReference>
<name>A0A1S1N6X5_9GAMM</name>
<dbReference type="GO" id="GO:0004252">
    <property type="term" value="F:serine-type endopeptidase activity"/>
    <property type="evidence" value="ECO:0007669"/>
    <property type="project" value="InterPro"/>
</dbReference>
<feature type="chain" id="PRO_5010352585" description="Serine protease" evidence="1">
    <location>
        <begin position="19"/>
        <end position="399"/>
    </location>
</feature>